<gene>
    <name evidence="2" type="ORF">EVC35_03975</name>
</gene>
<keyword evidence="1" id="KW-0472">Membrane</keyword>
<accession>A0AAJ1RCD0</accession>
<comment type="caution">
    <text evidence="2">The sequence shown here is derived from an EMBL/GenBank/DDBJ whole genome shotgun (WGS) entry which is preliminary data.</text>
</comment>
<keyword evidence="1" id="KW-1133">Transmembrane helix</keyword>
<name>A0AAJ1RCD0_9LACO</name>
<reference evidence="2" key="1">
    <citation type="submission" date="2019-01" db="EMBL/GenBank/DDBJ databases">
        <title>Oenococcus sicerae UCMA17102.</title>
        <authorList>
            <person name="Cousin F.J."/>
            <person name="Le Guellec R."/>
            <person name="Cretenet M."/>
        </authorList>
    </citation>
    <scope>NUCLEOTIDE SEQUENCE</scope>
    <source>
        <strain evidence="2">UCMA17102</strain>
    </source>
</reference>
<dbReference type="AlphaFoldDB" id="A0AAJ1RCD0"/>
<dbReference type="RefSeq" id="WP_128686182.1">
    <property type="nucleotide sequence ID" value="NZ_CP029684.2"/>
</dbReference>
<feature type="transmembrane region" description="Helical" evidence="1">
    <location>
        <begin position="29"/>
        <end position="48"/>
    </location>
</feature>
<sequence length="83" mass="9616">MNALTISLITLTVLALLLRSWLAAHELAYIIPVIFTFVLAAAYVLPFFDFDRILHWYDQVLAIVVFVYEWAIFLISDQKNNAR</sequence>
<evidence type="ECO:0000313" key="2">
    <source>
        <dbReference type="EMBL" id="MDN6900162.1"/>
    </source>
</evidence>
<feature type="transmembrane region" description="Helical" evidence="1">
    <location>
        <begin position="60"/>
        <end position="76"/>
    </location>
</feature>
<evidence type="ECO:0000256" key="1">
    <source>
        <dbReference type="SAM" id="Phobius"/>
    </source>
</evidence>
<dbReference type="Proteomes" id="UP001167919">
    <property type="component" value="Unassembled WGS sequence"/>
</dbReference>
<evidence type="ECO:0000313" key="3">
    <source>
        <dbReference type="Proteomes" id="UP001167919"/>
    </source>
</evidence>
<keyword evidence="1" id="KW-0812">Transmembrane</keyword>
<proteinExistence type="predicted"/>
<protein>
    <submittedName>
        <fullName evidence="2">Uncharacterized protein</fullName>
    </submittedName>
</protein>
<dbReference type="EMBL" id="SDWY01000002">
    <property type="protein sequence ID" value="MDN6900162.1"/>
    <property type="molecule type" value="Genomic_DNA"/>
</dbReference>
<organism evidence="2 3">
    <name type="scientific">Oenococcus sicerae</name>
    <dbReference type="NCBI Taxonomy" id="2203724"/>
    <lineage>
        <taxon>Bacteria</taxon>
        <taxon>Bacillati</taxon>
        <taxon>Bacillota</taxon>
        <taxon>Bacilli</taxon>
        <taxon>Lactobacillales</taxon>
        <taxon>Lactobacillaceae</taxon>
        <taxon>Oenococcus</taxon>
    </lineage>
</organism>